<evidence type="ECO:0000256" key="4">
    <source>
        <dbReference type="ARBA" id="ARBA00022679"/>
    </source>
</evidence>
<evidence type="ECO:0000256" key="9">
    <source>
        <dbReference type="ARBA" id="ARBA00022777"/>
    </source>
</evidence>
<feature type="domain" description="Protein kinase" evidence="21">
    <location>
        <begin position="504"/>
        <end position="782"/>
    </location>
</feature>
<dbReference type="PROSITE" id="PS50948">
    <property type="entry name" value="PAN"/>
    <property type="match status" value="1"/>
</dbReference>
<evidence type="ECO:0000256" key="1">
    <source>
        <dbReference type="ARBA" id="ARBA00004479"/>
    </source>
</evidence>
<dbReference type="Gene3D" id="2.90.10.30">
    <property type="match status" value="1"/>
</dbReference>
<dbReference type="Pfam" id="PF07714">
    <property type="entry name" value="PK_Tyr_Ser-Thr"/>
    <property type="match status" value="1"/>
</dbReference>
<dbReference type="Pfam" id="PF01453">
    <property type="entry name" value="B_lectin"/>
    <property type="match status" value="1"/>
</dbReference>
<dbReference type="InterPro" id="IPR011009">
    <property type="entry name" value="Kinase-like_dom_sf"/>
</dbReference>
<reference evidence="25" key="1">
    <citation type="journal article" date="2018" name="Gigascience">
        <title>Genome assembly of the Pink Ipe (Handroanthus impetiginosus, Bignoniaceae), a highly valued, ecologically keystone Neotropical timber forest tree.</title>
        <authorList>
            <person name="Silva-Junior O.B."/>
            <person name="Grattapaglia D."/>
            <person name="Novaes E."/>
            <person name="Collevatti R.G."/>
        </authorList>
    </citation>
    <scope>NUCLEOTIDE SEQUENCE [LARGE SCALE GENOMIC DNA]</scope>
    <source>
        <strain evidence="25">cv. UFG-1</strain>
    </source>
</reference>
<evidence type="ECO:0000256" key="16">
    <source>
        <dbReference type="ARBA" id="ARBA00047899"/>
    </source>
</evidence>
<keyword evidence="7" id="KW-0430">Lectin</keyword>
<accession>A0A2G9HQJ0</accession>
<evidence type="ECO:0000256" key="13">
    <source>
        <dbReference type="ARBA" id="ARBA00023157"/>
    </source>
</evidence>
<dbReference type="InterPro" id="IPR003609">
    <property type="entry name" value="Pan_app"/>
</dbReference>
<evidence type="ECO:0000256" key="20">
    <source>
        <dbReference type="SAM" id="SignalP"/>
    </source>
</evidence>
<keyword evidence="5 19" id="KW-0812">Transmembrane</keyword>
<dbReference type="InterPro" id="IPR000719">
    <property type="entry name" value="Prot_kinase_dom"/>
</dbReference>
<keyword evidence="3" id="KW-0245">EGF-like domain</keyword>
<comment type="catalytic activity">
    <reaction evidence="16 18">
        <text>L-threonyl-[protein] + ATP = O-phospho-L-threonyl-[protein] + ADP + H(+)</text>
        <dbReference type="Rhea" id="RHEA:46608"/>
        <dbReference type="Rhea" id="RHEA-COMP:11060"/>
        <dbReference type="Rhea" id="RHEA-COMP:11605"/>
        <dbReference type="ChEBI" id="CHEBI:15378"/>
        <dbReference type="ChEBI" id="CHEBI:30013"/>
        <dbReference type="ChEBI" id="CHEBI:30616"/>
        <dbReference type="ChEBI" id="CHEBI:61977"/>
        <dbReference type="ChEBI" id="CHEBI:456216"/>
        <dbReference type="EC" id="2.7.11.1"/>
    </reaction>
</comment>
<dbReference type="FunFam" id="3.30.200.20:FF:000059">
    <property type="entry name" value="S-receptor-like serine/threonine-protein kinase"/>
    <property type="match status" value="1"/>
</dbReference>
<dbReference type="Gene3D" id="1.10.510.10">
    <property type="entry name" value="Transferase(Phosphotransferase) domain 1"/>
    <property type="match status" value="1"/>
</dbReference>
<keyword evidence="8 18" id="KW-0547">Nucleotide-binding</keyword>
<evidence type="ECO:0000313" key="24">
    <source>
        <dbReference type="EMBL" id="PIN19777.1"/>
    </source>
</evidence>
<keyword evidence="13" id="KW-1015">Disulfide bond</keyword>
<dbReference type="STRING" id="429701.A0A2G9HQJ0"/>
<keyword evidence="9 18" id="KW-0418">Kinase</keyword>
<feature type="domain" description="Apple" evidence="23">
    <location>
        <begin position="341"/>
        <end position="420"/>
    </location>
</feature>
<dbReference type="CDD" id="cd14066">
    <property type="entry name" value="STKc_IRAK"/>
    <property type="match status" value="1"/>
</dbReference>
<sequence length="786" mass="87010">MAPTKILLLLLFLLCLLQNAQAQLIALGSSLSPTSPGNSWLSPSGRFAFGFNQYGRGFAVGIWLAGDSHGPTQNIMVWTAYRNDPPVSPRAKINFTSDGKFILENGRGETKVIADIPTAASAAFMLDSGNFVLLDNKSTVIWESFNHPTDTILGGQRLPVNSKLVSSASESDHSSGRFYLIMQSDENLVAYPVNRTSSFSAYWVSDTYVDVASDRRSDIFLYLDGQTGLLSLRYSNDTKRSLTLSSKQTPDNETTVIYRARFCPDGNFVLYSHRFGAEGNVTVLEEWSALESVYCENTAYCGLNSYCSKHGSFGNCTCLHGFLPHSNVPDCYPGFLDEDSCQGEDSELSYTMIVQENIQWGGKAYSKFNASLKDCRQKCLEDCNCWGALFDNGTCQKYKLPITSALLKPENSITAFVKSSSPVNPNTPKETRIMVESKKALVLILASSLGSFAILGSFLAIIGIFMYKQGAKRYHTLLGTAHQALNGEFTLRSFSYDELEEATDGFKEIVGRNAYGAVYKGNLSENNSIAVKTLENVEEGESKFRTEITAVGRTHHKNLVRLLGFCIEGPRKLLVYEFMNNGSLANYLFKTDNQPPWKERVRIALDVARGILYLHEECESCIIHCNIKPQNILLNDSWIAKISDFGLAKLLMTNQSGTFTGAKGTKGYMAPEWEKGALLTEKADVYSFGVVLLEIICCKSMEVDDVLTGDEPLRFDWVYHCFSTNNLKNLVGDEEVDMKVLERMVKVGLLCVQDDANLRPAMKNVILMLEGTVDIPGLRPLVASCS</sequence>
<evidence type="ECO:0000259" key="21">
    <source>
        <dbReference type="PROSITE" id="PS50011"/>
    </source>
</evidence>
<evidence type="ECO:0000256" key="5">
    <source>
        <dbReference type="ARBA" id="ARBA00022692"/>
    </source>
</evidence>
<dbReference type="Proteomes" id="UP000231279">
    <property type="component" value="Unassembled WGS sequence"/>
</dbReference>
<evidence type="ECO:0000256" key="3">
    <source>
        <dbReference type="ARBA" id="ARBA00022536"/>
    </source>
</evidence>
<evidence type="ECO:0000256" key="10">
    <source>
        <dbReference type="ARBA" id="ARBA00022840"/>
    </source>
</evidence>
<dbReference type="GO" id="GO:0005524">
    <property type="term" value="F:ATP binding"/>
    <property type="evidence" value="ECO:0007669"/>
    <property type="project" value="UniProtKB-KW"/>
</dbReference>
<keyword evidence="15" id="KW-0325">Glycoprotein</keyword>
<evidence type="ECO:0000256" key="18">
    <source>
        <dbReference type="PIRNR" id="PIRNR000641"/>
    </source>
</evidence>
<dbReference type="InterPro" id="IPR001480">
    <property type="entry name" value="Bulb-type_lectin_dom"/>
</dbReference>
<evidence type="ECO:0000256" key="19">
    <source>
        <dbReference type="SAM" id="Phobius"/>
    </source>
</evidence>
<feature type="transmembrane region" description="Helical" evidence="19">
    <location>
        <begin position="440"/>
        <end position="467"/>
    </location>
</feature>
<comment type="catalytic activity">
    <reaction evidence="17 18">
        <text>L-seryl-[protein] + ATP = O-phospho-L-seryl-[protein] + ADP + H(+)</text>
        <dbReference type="Rhea" id="RHEA:17989"/>
        <dbReference type="Rhea" id="RHEA-COMP:9863"/>
        <dbReference type="Rhea" id="RHEA-COMP:11604"/>
        <dbReference type="ChEBI" id="CHEBI:15378"/>
        <dbReference type="ChEBI" id="CHEBI:29999"/>
        <dbReference type="ChEBI" id="CHEBI:30616"/>
        <dbReference type="ChEBI" id="CHEBI:83421"/>
        <dbReference type="ChEBI" id="CHEBI:456216"/>
        <dbReference type="EC" id="2.7.11.1"/>
    </reaction>
</comment>
<dbReference type="GO" id="GO:0004674">
    <property type="term" value="F:protein serine/threonine kinase activity"/>
    <property type="evidence" value="ECO:0007669"/>
    <property type="project" value="UniProtKB-KW"/>
</dbReference>
<dbReference type="PROSITE" id="PS50011">
    <property type="entry name" value="PROTEIN_KINASE_DOM"/>
    <property type="match status" value="1"/>
</dbReference>
<evidence type="ECO:0000259" key="22">
    <source>
        <dbReference type="PROSITE" id="PS50927"/>
    </source>
</evidence>
<feature type="domain" description="Bulb-type lectin" evidence="22">
    <location>
        <begin position="25"/>
        <end position="146"/>
    </location>
</feature>
<keyword evidence="6 20" id="KW-0732">Signal</keyword>
<evidence type="ECO:0000256" key="12">
    <source>
        <dbReference type="ARBA" id="ARBA00023136"/>
    </source>
</evidence>
<name>A0A2G9HQJ0_9LAMI</name>
<dbReference type="FunFam" id="1.10.510.10:FF:000237">
    <property type="entry name" value="G-type lectin S-receptor-like serine/threonine-protein kinase"/>
    <property type="match status" value="1"/>
</dbReference>
<dbReference type="PIRSF" id="PIRSF000641">
    <property type="entry name" value="SRK"/>
    <property type="match status" value="1"/>
</dbReference>
<dbReference type="InterPro" id="IPR036426">
    <property type="entry name" value="Bulb-type_lectin_dom_sf"/>
</dbReference>
<organism evidence="24 25">
    <name type="scientific">Handroanthus impetiginosus</name>
    <dbReference type="NCBI Taxonomy" id="429701"/>
    <lineage>
        <taxon>Eukaryota</taxon>
        <taxon>Viridiplantae</taxon>
        <taxon>Streptophyta</taxon>
        <taxon>Embryophyta</taxon>
        <taxon>Tracheophyta</taxon>
        <taxon>Spermatophyta</taxon>
        <taxon>Magnoliopsida</taxon>
        <taxon>eudicotyledons</taxon>
        <taxon>Gunneridae</taxon>
        <taxon>Pentapetalae</taxon>
        <taxon>asterids</taxon>
        <taxon>lamiids</taxon>
        <taxon>Lamiales</taxon>
        <taxon>Bignoniaceae</taxon>
        <taxon>Crescentiina</taxon>
        <taxon>Tabebuia alliance</taxon>
        <taxon>Handroanthus</taxon>
    </lineage>
</organism>
<comment type="subcellular location">
    <subcellularLocation>
        <location evidence="1">Membrane</location>
        <topology evidence="1">Single-pass type I membrane protein</topology>
    </subcellularLocation>
</comment>
<dbReference type="SMART" id="SM00108">
    <property type="entry name" value="B_lectin"/>
    <property type="match status" value="1"/>
</dbReference>
<feature type="signal peptide" evidence="20">
    <location>
        <begin position="1"/>
        <end position="22"/>
    </location>
</feature>
<feature type="chain" id="PRO_5013802585" description="Receptor-like serine/threonine-protein kinase" evidence="20">
    <location>
        <begin position="23"/>
        <end position="786"/>
    </location>
</feature>
<evidence type="ECO:0000256" key="17">
    <source>
        <dbReference type="ARBA" id="ARBA00048679"/>
    </source>
</evidence>
<protein>
    <recommendedName>
        <fullName evidence="18">Receptor-like serine/threonine-protein kinase</fullName>
        <ecNumber evidence="18">2.7.11.1</ecNumber>
    </recommendedName>
</protein>
<dbReference type="SUPFAM" id="SSF56112">
    <property type="entry name" value="Protein kinase-like (PK-like)"/>
    <property type="match status" value="1"/>
</dbReference>
<comment type="caution">
    <text evidence="24">The sequence shown here is derived from an EMBL/GenBank/DDBJ whole genome shotgun (WGS) entry which is preliminary data.</text>
</comment>
<keyword evidence="4 18" id="KW-0808">Transferase</keyword>
<proteinExistence type="inferred from homology"/>
<dbReference type="SUPFAM" id="SSF51110">
    <property type="entry name" value="alpha-D-mannose-specific plant lectins"/>
    <property type="match status" value="1"/>
</dbReference>
<dbReference type="GO" id="GO:0106310">
    <property type="term" value="F:protein serine kinase activity"/>
    <property type="evidence" value="ECO:0007669"/>
    <property type="project" value="RHEA"/>
</dbReference>
<evidence type="ECO:0000256" key="6">
    <source>
        <dbReference type="ARBA" id="ARBA00022729"/>
    </source>
</evidence>
<dbReference type="Gene3D" id="2.90.10.10">
    <property type="entry name" value="Bulb-type lectin domain"/>
    <property type="match status" value="1"/>
</dbReference>
<evidence type="ECO:0000256" key="15">
    <source>
        <dbReference type="ARBA" id="ARBA00023180"/>
    </source>
</evidence>
<dbReference type="EC" id="2.7.11.1" evidence="18"/>
<gene>
    <name evidence="24" type="ORF">CDL12_07536</name>
</gene>
<evidence type="ECO:0000259" key="23">
    <source>
        <dbReference type="PROSITE" id="PS50948"/>
    </source>
</evidence>
<dbReference type="EMBL" id="NKXS01001222">
    <property type="protein sequence ID" value="PIN19777.1"/>
    <property type="molecule type" value="Genomic_DNA"/>
</dbReference>
<dbReference type="PANTHER" id="PTHR47976:SF118">
    <property type="entry name" value="RECEPTOR-LIKE SERINE_THREONINE-PROTEIN KINASE"/>
    <property type="match status" value="1"/>
</dbReference>
<dbReference type="GO" id="GO:0030246">
    <property type="term" value="F:carbohydrate binding"/>
    <property type="evidence" value="ECO:0007669"/>
    <property type="project" value="UniProtKB-KW"/>
</dbReference>
<evidence type="ECO:0000256" key="14">
    <source>
        <dbReference type="ARBA" id="ARBA00023170"/>
    </source>
</evidence>
<evidence type="ECO:0000256" key="8">
    <source>
        <dbReference type="ARBA" id="ARBA00022741"/>
    </source>
</evidence>
<dbReference type="PROSITE" id="PS50927">
    <property type="entry name" value="BULB_LECTIN"/>
    <property type="match status" value="2"/>
</dbReference>
<dbReference type="AlphaFoldDB" id="A0A2G9HQJ0"/>
<dbReference type="InterPro" id="IPR024171">
    <property type="entry name" value="SRK-like_kinase"/>
</dbReference>
<keyword evidence="25" id="KW-1185">Reference proteome</keyword>
<keyword evidence="12 19" id="KW-0472">Membrane</keyword>
<keyword evidence="10 18" id="KW-0067">ATP-binding</keyword>
<dbReference type="OrthoDB" id="758220at2759"/>
<dbReference type="PANTHER" id="PTHR47976">
    <property type="entry name" value="G-TYPE LECTIN S-RECEPTOR-LIKE SERINE/THREONINE-PROTEIN KINASE SD2-5"/>
    <property type="match status" value="1"/>
</dbReference>
<dbReference type="Gene3D" id="3.30.200.20">
    <property type="entry name" value="Phosphorylase Kinase, domain 1"/>
    <property type="match status" value="1"/>
</dbReference>
<dbReference type="GO" id="GO:0016020">
    <property type="term" value="C:membrane"/>
    <property type="evidence" value="ECO:0007669"/>
    <property type="project" value="UniProtKB-SubCell"/>
</dbReference>
<keyword evidence="14" id="KW-0675">Receptor</keyword>
<keyword evidence="2 18" id="KW-0723">Serine/threonine-protein kinase</keyword>
<dbReference type="InterPro" id="IPR001245">
    <property type="entry name" value="Ser-Thr/Tyr_kinase_cat_dom"/>
</dbReference>
<dbReference type="InterPro" id="IPR051343">
    <property type="entry name" value="G-type_lectin_kinases/EP1-like"/>
</dbReference>
<feature type="domain" description="Bulb-type lectin" evidence="22">
    <location>
        <begin position="149"/>
        <end position="283"/>
    </location>
</feature>
<evidence type="ECO:0000256" key="11">
    <source>
        <dbReference type="ARBA" id="ARBA00022989"/>
    </source>
</evidence>
<keyword evidence="11 19" id="KW-1133">Transmembrane helix</keyword>
<comment type="similarity">
    <text evidence="18">Belongs to the protein kinase superfamily. Ser/Thr protein kinase family.</text>
</comment>
<evidence type="ECO:0000256" key="7">
    <source>
        <dbReference type="ARBA" id="ARBA00022734"/>
    </source>
</evidence>
<evidence type="ECO:0000256" key="2">
    <source>
        <dbReference type="ARBA" id="ARBA00022527"/>
    </source>
</evidence>
<evidence type="ECO:0000313" key="25">
    <source>
        <dbReference type="Proteomes" id="UP000231279"/>
    </source>
</evidence>